<gene>
    <name evidence="2" type="ORF">PENTCL1PPCAC_18438</name>
</gene>
<keyword evidence="1" id="KW-0812">Transmembrane</keyword>
<feature type="transmembrane region" description="Helical" evidence="1">
    <location>
        <begin position="21"/>
        <end position="41"/>
    </location>
</feature>
<evidence type="ECO:0000313" key="2">
    <source>
        <dbReference type="EMBL" id="GMS96263.1"/>
    </source>
</evidence>
<evidence type="ECO:0000313" key="3">
    <source>
        <dbReference type="Proteomes" id="UP001432027"/>
    </source>
</evidence>
<dbReference type="GO" id="GO:0006874">
    <property type="term" value="P:intracellular calcium ion homeostasis"/>
    <property type="evidence" value="ECO:0007669"/>
    <property type="project" value="TreeGrafter"/>
</dbReference>
<evidence type="ECO:0008006" key="4">
    <source>
        <dbReference type="Google" id="ProtNLM"/>
    </source>
</evidence>
<reference evidence="2" key="1">
    <citation type="submission" date="2023-10" db="EMBL/GenBank/DDBJ databases">
        <title>Genome assembly of Pristionchus species.</title>
        <authorList>
            <person name="Yoshida K."/>
            <person name="Sommer R.J."/>
        </authorList>
    </citation>
    <scope>NUCLEOTIDE SEQUENCE</scope>
    <source>
        <strain evidence="2">RS0144</strain>
    </source>
</reference>
<comment type="caution">
    <text evidence="2">The sequence shown here is derived from an EMBL/GenBank/DDBJ whole genome shotgun (WGS) entry which is preliminary data.</text>
</comment>
<dbReference type="PANTHER" id="PTHR13568:SF9">
    <property type="entry name" value="TRANSMEMBRANE PROTEIN 203"/>
    <property type="match status" value="1"/>
</dbReference>
<feature type="non-terminal residue" evidence="2">
    <location>
        <position position="1"/>
    </location>
</feature>
<protein>
    <recommendedName>
        <fullName evidence="4">Transmembrane protein</fullName>
    </recommendedName>
</protein>
<dbReference type="Proteomes" id="UP001432027">
    <property type="component" value="Unassembled WGS sequence"/>
</dbReference>
<keyword evidence="1" id="KW-0472">Membrane</keyword>
<name>A0AAV5TPS5_9BILA</name>
<organism evidence="2 3">
    <name type="scientific">Pristionchus entomophagus</name>
    <dbReference type="NCBI Taxonomy" id="358040"/>
    <lineage>
        <taxon>Eukaryota</taxon>
        <taxon>Metazoa</taxon>
        <taxon>Ecdysozoa</taxon>
        <taxon>Nematoda</taxon>
        <taxon>Chromadorea</taxon>
        <taxon>Rhabditida</taxon>
        <taxon>Rhabditina</taxon>
        <taxon>Diplogasteromorpha</taxon>
        <taxon>Diplogasteroidea</taxon>
        <taxon>Neodiplogasteridae</taxon>
        <taxon>Pristionchus</taxon>
    </lineage>
</organism>
<dbReference type="Pfam" id="PF10269">
    <property type="entry name" value="Tmemb_185A"/>
    <property type="match status" value="1"/>
</dbReference>
<feature type="transmembrane region" description="Helical" evidence="1">
    <location>
        <begin position="122"/>
        <end position="141"/>
    </location>
</feature>
<proteinExistence type="predicted"/>
<evidence type="ECO:0000256" key="1">
    <source>
        <dbReference type="SAM" id="Phobius"/>
    </source>
</evidence>
<accession>A0AAV5TPS5</accession>
<dbReference type="GO" id="GO:0005783">
    <property type="term" value="C:endoplasmic reticulum"/>
    <property type="evidence" value="ECO:0007669"/>
    <property type="project" value="TreeGrafter"/>
</dbReference>
<dbReference type="PANTHER" id="PTHR13568">
    <property type="entry name" value="FAM11A, B PROTEIN"/>
    <property type="match status" value="1"/>
</dbReference>
<sequence>SFQMLTLIEVRLWTGVTPFQWLLHALATLITTVLLTLKLSLLPRLSYVGVLSPCFLATALDFYFIFTVIVRCSGLVTDKDQTRIPGVITLFGLARVAMMGFFEFMLYHKIEGEYEHASIQSGYTWTIVFLPIWILICGLGIQACRMVIREDALAECMCCLDGEHFNTEEYRDAIRRVNLIDPIDPAFLDPDFDLDEPQTDCEPTQSTEVDG</sequence>
<feature type="transmembrane region" description="Helical" evidence="1">
    <location>
        <begin position="82"/>
        <end position="102"/>
    </location>
</feature>
<dbReference type="EMBL" id="BTSX01000004">
    <property type="protein sequence ID" value="GMS96263.1"/>
    <property type="molecule type" value="Genomic_DNA"/>
</dbReference>
<keyword evidence="3" id="KW-1185">Reference proteome</keyword>
<feature type="transmembrane region" description="Helical" evidence="1">
    <location>
        <begin position="47"/>
        <end position="70"/>
    </location>
</feature>
<dbReference type="InterPro" id="IPR019396">
    <property type="entry name" value="TM_Fragile-X-F-assoc"/>
</dbReference>
<dbReference type="AlphaFoldDB" id="A0AAV5TPS5"/>
<keyword evidence="1" id="KW-1133">Transmembrane helix</keyword>